<sequence length="31" mass="3326">MDRMKTFGKAVAFLFIVALSGAVLYFTISAG</sequence>
<comment type="caution">
    <text evidence="2">The sequence shown here is derived from an EMBL/GenBank/DDBJ whole genome shotgun (WGS) entry which is preliminary data.</text>
</comment>
<accession>A0ABT9U4D5</accession>
<organism evidence="2 3">
    <name type="scientific">Paenibacillus harenae</name>
    <dbReference type="NCBI Taxonomy" id="306543"/>
    <lineage>
        <taxon>Bacteria</taxon>
        <taxon>Bacillati</taxon>
        <taxon>Bacillota</taxon>
        <taxon>Bacilli</taxon>
        <taxon>Bacillales</taxon>
        <taxon>Paenibacillaceae</taxon>
        <taxon>Paenibacillus</taxon>
    </lineage>
</organism>
<keyword evidence="1" id="KW-1133">Transmembrane helix</keyword>
<dbReference type="Proteomes" id="UP001229346">
    <property type="component" value="Unassembled WGS sequence"/>
</dbReference>
<name>A0ABT9U4D5_PAEHA</name>
<evidence type="ECO:0000313" key="2">
    <source>
        <dbReference type="EMBL" id="MDQ0114497.1"/>
    </source>
</evidence>
<keyword evidence="1" id="KW-0812">Transmembrane</keyword>
<dbReference type="EMBL" id="JAUSSU010000008">
    <property type="protein sequence ID" value="MDQ0114497.1"/>
    <property type="molecule type" value="Genomic_DNA"/>
</dbReference>
<evidence type="ECO:0000256" key="1">
    <source>
        <dbReference type="SAM" id="Phobius"/>
    </source>
</evidence>
<feature type="transmembrane region" description="Helical" evidence="1">
    <location>
        <begin position="7"/>
        <end position="28"/>
    </location>
</feature>
<keyword evidence="1" id="KW-0472">Membrane</keyword>
<proteinExistence type="predicted"/>
<keyword evidence="3" id="KW-1185">Reference proteome</keyword>
<reference evidence="2 3" key="1">
    <citation type="submission" date="2023-07" db="EMBL/GenBank/DDBJ databases">
        <title>Sorghum-associated microbial communities from plants grown in Nebraska, USA.</title>
        <authorList>
            <person name="Schachtman D."/>
        </authorList>
    </citation>
    <scope>NUCLEOTIDE SEQUENCE [LARGE SCALE GENOMIC DNA]</scope>
    <source>
        <strain evidence="2 3">CC482</strain>
    </source>
</reference>
<gene>
    <name evidence="2" type="ORF">J2T15_003953</name>
</gene>
<evidence type="ECO:0008006" key="4">
    <source>
        <dbReference type="Google" id="ProtNLM"/>
    </source>
</evidence>
<protein>
    <recommendedName>
        <fullName evidence="4">DUF4044 domain-containing protein</fullName>
    </recommendedName>
</protein>
<evidence type="ECO:0000313" key="3">
    <source>
        <dbReference type="Proteomes" id="UP001229346"/>
    </source>
</evidence>